<dbReference type="EMBL" id="JAFBCY010000001">
    <property type="protein sequence ID" value="MBM7850274.1"/>
    <property type="molecule type" value="Genomic_DNA"/>
</dbReference>
<dbReference type="Proteomes" id="UP001143400">
    <property type="component" value="Unassembled WGS sequence"/>
</dbReference>
<reference evidence="1" key="1">
    <citation type="journal article" date="2014" name="Int. J. Syst. Evol. Microbiol.">
        <title>Complete genome sequence of Corynebacterium casei LMG S-19264T (=DSM 44701T), isolated from a smear-ripened cheese.</title>
        <authorList>
            <consortium name="US DOE Joint Genome Institute (JGI-PGF)"/>
            <person name="Walter F."/>
            <person name="Albersmeier A."/>
            <person name="Kalinowski J."/>
            <person name="Ruckert C."/>
        </authorList>
    </citation>
    <scope>NUCLEOTIDE SEQUENCE</scope>
    <source>
        <strain evidence="1">VKM B-1606</strain>
    </source>
</reference>
<reference evidence="1" key="3">
    <citation type="submission" date="2023-01" db="EMBL/GenBank/DDBJ databases">
        <authorList>
            <person name="Sun Q."/>
            <person name="Evtushenko L."/>
        </authorList>
    </citation>
    <scope>NUCLEOTIDE SEQUENCE</scope>
    <source>
        <strain evidence="1">VKM B-1606</strain>
    </source>
</reference>
<name>A0A9W6ITW3_9HYPH</name>
<dbReference type="RefSeq" id="WP_204948722.1">
    <property type="nucleotide sequence ID" value="NZ_BSFF01000002.1"/>
</dbReference>
<organism evidence="1 4">
    <name type="scientific">Methylopila capsulata</name>
    <dbReference type="NCBI Taxonomy" id="61654"/>
    <lineage>
        <taxon>Bacteria</taxon>
        <taxon>Pseudomonadati</taxon>
        <taxon>Pseudomonadota</taxon>
        <taxon>Alphaproteobacteria</taxon>
        <taxon>Hyphomicrobiales</taxon>
        <taxon>Methylopilaceae</taxon>
        <taxon>Methylopila</taxon>
    </lineage>
</organism>
<dbReference type="AlphaFoldDB" id="A0A9W6ITW3"/>
<keyword evidence="3" id="KW-1185">Reference proteome</keyword>
<evidence type="ECO:0000313" key="1">
    <source>
        <dbReference type="EMBL" id="GLK55567.1"/>
    </source>
</evidence>
<reference evidence="2 3" key="2">
    <citation type="submission" date="2021-01" db="EMBL/GenBank/DDBJ databases">
        <title>Genomic Encyclopedia of Type Strains, Phase IV (KMG-IV): sequencing the most valuable type-strain genomes for metagenomic binning, comparative biology and taxonomic classification.</title>
        <authorList>
            <person name="Goeker M."/>
        </authorList>
    </citation>
    <scope>NUCLEOTIDE SEQUENCE [LARGE SCALE GENOMIC DNA]</scope>
    <source>
        <strain evidence="2 3">DSM 6130</strain>
    </source>
</reference>
<dbReference type="Proteomes" id="UP000758856">
    <property type="component" value="Unassembled WGS sequence"/>
</dbReference>
<sequence>MSGRFEGRRVLALGDTDATLGLAQEAAAAFGAEGADLRVASLALEGEPEPPVFLPESLAASRLFRGSHLVLAALSDAGFRALFAAYLEADLVRESSRPLVLAVDAAPAGSGAVDWMAARAPADVLRLRSHPDLALYGRVAAALGVDATNAALAPSADGLFGLSEALLMGQDLRESALPLRHSLAGRIIPEAPEPPKPSSGLAAGLMRRLVRKGRSAPQH</sequence>
<proteinExistence type="predicted"/>
<dbReference type="EMBL" id="BSFF01000002">
    <property type="protein sequence ID" value="GLK55567.1"/>
    <property type="molecule type" value="Genomic_DNA"/>
</dbReference>
<protein>
    <submittedName>
        <fullName evidence="1">Uncharacterized protein</fullName>
    </submittedName>
</protein>
<evidence type="ECO:0000313" key="3">
    <source>
        <dbReference type="Proteomes" id="UP000758856"/>
    </source>
</evidence>
<accession>A0A9W6ITW3</accession>
<evidence type="ECO:0000313" key="4">
    <source>
        <dbReference type="Proteomes" id="UP001143400"/>
    </source>
</evidence>
<evidence type="ECO:0000313" key="2">
    <source>
        <dbReference type="EMBL" id="MBM7850274.1"/>
    </source>
</evidence>
<comment type="caution">
    <text evidence="1">The sequence shown here is derived from an EMBL/GenBank/DDBJ whole genome shotgun (WGS) entry which is preliminary data.</text>
</comment>
<gene>
    <name evidence="1" type="ORF">GCM10008170_15860</name>
    <name evidence="2" type="ORF">JOD31_000486</name>
</gene>